<dbReference type="PANTHER" id="PTHR43364:SF4">
    <property type="entry name" value="NAD(P)-LINKED OXIDOREDUCTASE SUPERFAMILY PROTEIN"/>
    <property type="match status" value="1"/>
</dbReference>
<dbReference type="SUPFAM" id="SSF51430">
    <property type="entry name" value="NAD(P)-linked oxidoreductase"/>
    <property type="match status" value="1"/>
</dbReference>
<dbReference type="STRING" id="5762.D2W576"/>
<reference evidence="3 4" key="1">
    <citation type="journal article" date="2010" name="Cell">
        <title>The genome of Naegleria gruberi illuminates early eukaryotic versatility.</title>
        <authorList>
            <person name="Fritz-Laylin L.K."/>
            <person name="Prochnik S.E."/>
            <person name="Ginger M.L."/>
            <person name="Dacks J.B."/>
            <person name="Carpenter M.L."/>
            <person name="Field M.C."/>
            <person name="Kuo A."/>
            <person name="Paredez A."/>
            <person name="Chapman J."/>
            <person name="Pham J."/>
            <person name="Shu S."/>
            <person name="Neupane R."/>
            <person name="Cipriano M."/>
            <person name="Mancuso J."/>
            <person name="Tu H."/>
            <person name="Salamov A."/>
            <person name="Lindquist E."/>
            <person name="Shapiro H."/>
            <person name="Lucas S."/>
            <person name="Grigoriev I.V."/>
            <person name="Cande W.Z."/>
            <person name="Fulton C."/>
            <person name="Rokhsar D.S."/>
            <person name="Dawson S.C."/>
        </authorList>
    </citation>
    <scope>NUCLEOTIDE SEQUENCE [LARGE SCALE GENOMIC DNA]</scope>
    <source>
        <strain evidence="3 4">NEG-M</strain>
    </source>
</reference>
<proteinExistence type="predicted"/>
<dbReference type="OrthoDB" id="2310150at2759"/>
<dbReference type="GeneID" id="8847957"/>
<keyword evidence="4" id="KW-1185">Reference proteome</keyword>
<dbReference type="InParanoid" id="D2W576"/>
<dbReference type="Proteomes" id="UP000006671">
    <property type="component" value="Unassembled WGS sequence"/>
</dbReference>
<keyword evidence="1" id="KW-0560">Oxidoreductase</keyword>
<dbReference type="PANTHER" id="PTHR43364">
    <property type="entry name" value="NADH-SPECIFIC METHYLGLYOXAL REDUCTASE-RELATED"/>
    <property type="match status" value="1"/>
</dbReference>
<gene>
    <name evidence="3" type="ORF">NAEGRDRAFT_44898</name>
</gene>
<dbReference type="EMBL" id="GG739030">
    <property type="protein sequence ID" value="EFC35775.1"/>
    <property type="molecule type" value="Genomic_DNA"/>
</dbReference>
<dbReference type="CDD" id="cd19079">
    <property type="entry name" value="AKR_EcYajO-like"/>
    <property type="match status" value="1"/>
</dbReference>
<dbReference type="VEuPathDB" id="AmoebaDB:NAEGRDRAFT_44898"/>
<dbReference type="OMA" id="HIMDSVE"/>
<evidence type="ECO:0000259" key="2">
    <source>
        <dbReference type="Pfam" id="PF00248"/>
    </source>
</evidence>
<dbReference type="InterPro" id="IPR023210">
    <property type="entry name" value="NADP_OxRdtase_dom"/>
</dbReference>
<dbReference type="FunFam" id="3.20.20.100:FF:000004">
    <property type="entry name" value="Oxidoreductase, aldo/keto reductase"/>
    <property type="match status" value="1"/>
</dbReference>
<dbReference type="InterPro" id="IPR050523">
    <property type="entry name" value="AKR_Detox_Biosynth"/>
</dbReference>
<dbReference type="GO" id="GO:0005829">
    <property type="term" value="C:cytosol"/>
    <property type="evidence" value="ECO:0007669"/>
    <property type="project" value="UniProtKB-ARBA"/>
</dbReference>
<accession>D2W576</accession>
<dbReference type="GO" id="GO:0016491">
    <property type="term" value="F:oxidoreductase activity"/>
    <property type="evidence" value="ECO:0007669"/>
    <property type="project" value="UniProtKB-KW"/>
</dbReference>
<dbReference type="KEGG" id="ngr:NAEGRDRAFT_44898"/>
<organism evidence="4">
    <name type="scientific">Naegleria gruberi</name>
    <name type="common">Amoeba</name>
    <dbReference type="NCBI Taxonomy" id="5762"/>
    <lineage>
        <taxon>Eukaryota</taxon>
        <taxon>Discoba</taxon>
        <taxon>Heterolobosea</taxon>
        <taxon>Tetramitia</taxon>
        <taxon>Eutetramitia</taxon>
        <taxon>Vahlkampfiidae</taxon>
        <taxon>Naegleria</taxon>
    </lineage>
</organism>
<name>D2W576_NAEGR</name>
<protein>
    <submittedName>
        <fullName evidence="3">Predicted protein</fullName>
    </submittedName>
</protein>
<dbReference type="InterPro" id="IPR036812">
    <property type="entry name" value="NAD(P)_OxRdtase_dom_sf"/>
</dbReference>
<evidence type="ECO:0000313" key="4">
    <source>
        <dbReference type="Proteomes" id="UP000006671"/>
    </source>
</evidence>
<dbReference type="eggNOG" id="KOG1575">
    <property type="taxonomic scope" value="Eukaryota"/>
</dbReference>
<sequence length="355" mass="40381">MKYENLGNTGMKVSKICLGCMSFGSPKWFDWVLEEPESMIILKKAWELGINFFDTANLYSNGESERILGKFIRENNIPREEVVIATKVFGPVDKSGEQRYLPLSDDKKVNTHGLSRKHIMHAVEESLERLGTDYIDLYIIHRWDPDTPIEETMETLHDLVKSGKVRYIGASLMFAWQFAKAQHYADKKGLTKFVSMQNLYHLLYREEERDMIPMCLDQGVSLTPYSPLAKGILARAHEFVNSEKTSNDEDEDEKSKRANSDFIQKQFQETITEGDKENLRRVSELANKKNVSPAQIAIAWLLKKPGVTSPIVGATKVSNIESSIAALDIELTTEEVKYLDESYTAKAPHPVGVRK</sequence>
<evidence type="ECO:0000256" key="1">
    <source>
        <dbReference type="ARBA" id="ARBA00023002"/>
    </source>
</evidence>
<dbReference type="Gene3D" id="3.20.20.100">
    <property type="entry name" value="NADP-dependent oxidoreductase domain"/>
    <property type="match status" value="1"/>
</dbReference>
<dbReference type="RefSeq" id="XP_002668519.1">
    <property type="nucleotide sequence ID" value="XM_002668473.1"/>
</dbReference>
<dbReference type="FunCoup" id="D2W576">
    <property type="interactions" value="25"/>
</dbReference>
<dbReference type="AlphaFoldDB" id="D2W576"/>
<dbReference type="Pfam" id="PF00248">
    <property type="entry name" value="Aldo_ket_red"/>
    <property type="match status" value="1"/>
</dbReference>
<feature type="domain" description="NADP-dependent oxidoreductase" evidence="2">
    <location>
        <begin position="15"/>
        <end position="342"/>
    </location>
</feature>
<evidence type="ECO:0000313" key="3">
    <source>
        <dbReference type="EMBL" id="EFC35775.1"/>
    </source>
</evidence>